<proteinExistence type="predicted"/>
<feature type="transmembrane region" description="Helical" evidence="6">
    <location>
        <begin position="12"/>
        <end position="38"/>
    </location>
</feature>
<dbReference type="InterPro" id="IPR007568">
    <property type="entry name" value="RTA1"/>
</dbReference>
<reference evidence="7" key="2">
    <citation type="submission" date="2023-01" db="EMBL/GenBank/DDBJ databases">
        <authorList>
            <person name="Petersen C."/>
        </authorList>
    </citation>
    <scope>NUCLEOTIDE SEQUENCE</scope>
    <source>
        <strain evidence="7">IBT 15450</strain>
    </source>
</reference>
<keyword evidence="4 6" id="KW-0472">Membrane</keyword>
<feature type="transmembrane region" description="Helical" evidence="6">
    <location>
        <begin position="238"/>
        <end position="257"/>
    </location>
</feature>
<keyword evidence="8" id="KW-1185">Reference proteome</keyword>
<dbReference type="Proteomes" id="UP001219568">
    <property type="component" value="Unassembled WGS sequence"/>
</dbReference>
<dbReference type="PANTHER" id="PTHR31465:SF27">
    <property type="entry name" value="DOMAIN PROTEIN, PUTATIVE (AFU_ORTHOLOGUE AFUA_3G01030)-RELATED"/>
    <property type="match status" value="1"/>
</dbReference>
<protein>
    <submittedName>
        <fullName evidence="7">RTA1 like protein-domain-containing protein</fullName>
    </submittedName>
</protein>
<reference evidence="7" key="1">
    <citation type="journal article" date="2023" name="IMA Fungus">
        <title>Comparative genomic study of the Penicillium genus elucidates a diverse pangenome and 15 lateral gene transfer events.</title>
        <authorList>
            <person name="Petersen C."/>
            <person name="Sorensen T."/>
            <person name="Nielsen M.R."/>
            <person name="Sondergaard T.E."/>
            <person name="Sorensen J.L."/>
            <person name="Fitzpatrick D.A."/>
            <person name="Frisvad J.C."/>
            <person name="Nielsen K.L."/>
        </authorList>
    </citation>
    <scope>NUCLEOTIDE SEQUENCE</scope>
    <source>
        <strain evidence="7">IBT 15450</strain>
    </source>
</reference>
<evidence type="ECO:0000256" key="6">
    <source>
        <dbReference type="SAM" id="Phobius"/>
    </source>
</evidence>
<keyword evidence="2 6" id="KW-0812">Transmembrane</keyword>
<feature type="transmembrane region" description="Helical" evidence="6">
    <location>
        <begin position="45"/>
        <end position="64"/>
    </location>
</feature>
<feature type="transmembrane region" description="Helical" evidence="6">
    <location>
        <begin position="155"/>
        <end position="176"/>
    </location>
</feature>
<sequence>MPTLETYQDVYIWHYVPSLPLAATFASLFGLTTAAHVWKMNRKKMWFCLPFAFGGISEAIGYAMRAASTYNTGNLILYVLQSVFLVIPPVFFAATLYMVYSRIIRAVHGELFSLITLRWATKLFVTGDILCLLIQGNASGLLANSETTLTGDYIIIAGLVLQIIIFVCFIVCCVKFNRRFRVHMAETGDLNDIPWQACLNMLYFTSTAILVRNIFRVVEFSMQSVNGTGYLVTTEWPLYVFDAALMLLVMIGFFVRYPSQLQSRPRGLGMDHATGGAPSEDRNHVSSSDSFCEMQVLFGTRLEPKERVG</sequence>
<feature type="transmembrane region" description="Helical" evidence="6">
    <location>
        <begin position="197"/>
        <end position="218"/>
    </location>
</feature>
<dbReference type="GO" id="GO:0016020">
    <property type="term" value="C:membrane"/>
    <property type="evidence" value="ECO:0007669"/>
    <property type="project" value="UniProtKB-SubCell"/>
</dbReference>
<accession>A0AAD6I7A2</accession>
<dbReference type="Pfam" id="PF04479">
    <property type="entry name" value="RTA1"/>
    <property type="match status" value="1"/>
</dbReference>
<evidence type="ECO:0000313" key="8">
    <source>
        <dbReference type="Proteomes" id="UP001219568"/>
    </source>
</evidence>
<keyword evidence="3 6" id="KW-1133">Transmembrane helix</keyword>
<evidence type="ECO:0000256" key="5">
    <source>
        <dbReference type="SAM" id="MobiDB-lite"/>
    </source>
</evidence>
<organism evidence="7 8">
    <name type="scientific">Penicillium canescens</name>
    <dbReference type="NCBI Taxonomy" id="5083"/>
    <lineage>
        <taxon>Eukaryota</taxon>
        <taxon>Fungi</taxon>
        <taxon>Dikarya</taxon>
        <taxon>Ascomycota</taxon>
        <taxon>Pezizomycotina</taxon>
        <taxon>Eurotiomycetes</taxon>
        <taxon>Eurotiomycetidae</taxon>
        <taxon>Eurotiales</taxon>
        <taxon>Aspergillaceae</taxon>
        <taxon>Penicillium</taxon>
    </lineage>
</organism>
<dbReference type="EMBL" id="JAQJZL010000010">
    <property type="protein sequence ID" value="KAJ6034634.1"/>
    <property type="molecule type" value="Genomic_DNA"/>
</dbReference>
<feature type="transmembrane region" description="Helical" evidence="6">
    <location>
        <begin position="111"/>
        <end position="135"/>
    </location>
</feature>
<evidence type="ECO:0000313" key="7">
    <source>
        <dbReference type="EMBL" id="KAJ6034634.1"/>
    </source>
</evidence>
<name>A0AAD6I7A2_PENCN</name>
<dbReference type="AlphaFoldDB" id="A0AAD6I7A2"/>
<comment type="subcellular location">
    <subcellularLocation>
        <location evidence="1">Membrane</location>
        <topology evidence="1">Multi-pass membrane protein</topology>
    </subcellularLocation>
</comment>
<dbReference type="PANTHER" id="PTHR31465">
    <property type="entry name" value="PROTEIN RTA1-RELATED"/>
    <property type="match status" value="1"/>
</dbReference>
<evidence type="ECO:0000256" key="2">
    <source>
        <dbReference type="ARBA" id="ARBA00022692"/>
    </source>
</evidence>
<feature type="transmembrane region" description="Helical" evidence="6">
    <location>
        <begin position="76"/>
        <end position="99"/>
    </location>
</feature>
<evidence type="ECO:0000256" key="1">
    <source>
        <dbReference type="ARBA" id="ARBA00004141"/>
    </source>
</evidence>
<evidence type="ECO:0000256" key="4">
    <source>
        <dbReference type="ARBA" id="ARBA00023136"/>
    </source>
</evidence>
<feature type="region of interest" description="Disordered" evidence="5">
    <location>
        <begin position="267"/>
        <end position="288"/>
    </location>
</feature>
<evidence type="ECO:0000256" key="3">
    <source>
        <dbReference type="ARBA" id="ARBA00022989"/>
    </source>
</evidence>
<comment type="caution">
    <text evidence="7">The sequence shown here is derived from an EMBL/GenBank/DDBJ whole genome shotgun (WGS) entry which is preliminary data.</text>
</comment>
<gene>
    <name evidence="7" type="ORF">N7460_008809</name>
</gene>